<name>A0ABZ1HX16_9PSEU</name>
<evidence type="ECO:0008006" key="3">
    <source>
        <dbReference type="Google" id="ProtNLM"/>
    </source>
</evidence>
<dbReference type="Proteomes" id="UP001330812">
    <property type="component" value="Chromosome"/>
</dbReference>
<gene>
    <name evidence="1" type="ORF">VSH64_25075</name>
</gene>
<dbReference type="RefSeq" id="WP_326565119.1">
    <property type="nucleotide sequence ID" value="NZ_CP142149.1"/>
</dbReference>
<protein>
    <recommendedName>
        <fullName evidence="3">DNA damage-inducible protein D</fullName>
    </recommendedName>
</protein>
<dbReference type="EMBL" id="CP142149">
    <property type="protein sequence ID" value="WSE26151.1"/>
    <property type="molecule type" value="Genomic_DNA"/>
</dbReference>
<organism evidence="1 2">
    <name type="scientific">Amycolatopsis rhabdoformis</name>
    <dbReference type="NCBI Taxonomy" id="1448059"/>
    <lineage>
        <taxon>Bacteria</taxon>
        <taxon>Bacillati</taxon>
        <taxon>Actinomycetota</taxon>
        <taxon>Actinomycetes</taxon>
        <taxon>Pseudonocardiales</taxon>
        <taxon>Pseudonocardiaceae</taxon>
        <taxon>Amycolatopsis</taxon>
    </lineage>
</organism>
<proteinExistence type="predicted"/>
<evidence type="ECO:0000313" key="2">
    <source>
        <dbReference type="Proteomes" id="UP001330812"/>
    </source>
</evidence>
<sequence>MSGSPFDRIKQNRPDGSEFWSARHLQGLMGYAKWQNLMTAIARAQQSASNTGMDVAREFEQVAPFTDSGNRSGGGQFASGTREDFQLSRQAAYLVAMNGDPNKPEVAAAQAYFAARTVQAEVVERRASKLPAWAQALHVLVDQQAAIEVEQQRQAVQVREIDARVASVEGAYGEFAALAYAKLNDLPTDRPSLALLGKRASAVMRAAGQEPRKRQDATFGLINVYPTWALDAALAELTEDA</sequence>
<evidence type="ECO:0000313" key="1">
    <source>
        <dbReference type="EMBL" id="WSE26151.1"/>
    </source>
</evidence>
<reference evidence="1 2" key="1">
    <citation type="journal article" date="2015" name="Int. J. Syst. Evol. Microbiol.">
        <title>Amycolatopsis rhabdoformis sp. nov., an actinomycete isolated from a tropical forest soil.</title>
        <authorList>
            <person name="Souza W.R."/>
            <person name="Silva R.E."/>
            <person name="Goodfellow M."/>
            <person name="Busarakam K."/>
            <person name="Figueiro F.S."/>
            <person name="Ferreira D."/>
            <person name="Rodrigues-Filho E."/>
            <person name="Moraes L.A.B."/>
            <person name="Zucchi T.D."/>
        </authorList>
    </citation>
    <scope>NUCLEOTIDE SEQUENCE [LARGE SCALE GENOMIC DNA]</scope>
    <source>
        <strain evidence="1 2">NCIMB 14900</strain>
    </source>
</reference>
<keyword evidence="2" id="KW-1185">Reference proteome</keyword>
<accession>A0ABZ1HX16</accession>